<dbReference type="PANTHER" id="PTHR46791:SF13">
    <property type="entry name" value="CLR5 DOMAIN-CONTAINING PROTEIN"/>
    <property type="match status" value="1"/>
</dbReference>
<name>A0A6S7KMR0_PARCT</name>
<protein>
    <submittedName>
        <fullName evidence="1">Uncharacterized protein</fullName>
    </submittedName>
</protein>
<dbReference type="PANTHER" id="PTHR46791">
    <property type="entry name" value="EXPRESSED PROTEIN"/>
    <property type="match status" value="1"/>
</dbReference>
<organism evidence="1 2">
    <name type="scientific">Paramuricea clavata</name>
    <name type="common">Red gorgonian</name>
    <name type="synonym">Violescent sea-whip</name>
    <dbReference type="NCBI Taxonomy" id="317549"/>
    <lineage>
        <taxon>Eukaryota</taxon>
        <taxon>Metazoa</taxon>
        <taxon>Cnidaria</taxon>
        <taxon>Anthozoa</taxon>
        <taxon>Octocorallia</taxon>
        <taxon>Malacalcyonacea</taxon>
        <taxon>Plexauridae</taxon>
        <taxon>Paramuricea</taxon>
    </lineage>
</organism>
<dbReference type="Proteomes" id="UP001152795">
    <property type="component" value="Unassembled WGS sequence"/>
</dbReference>
<keyword evidence="2" id="KW-1185">Reference proteome</keyword>
<dbReference type="AlphaFoldDB" id="A0A6S7KMR0"/>
<evidence type="ECO:0000313" key="2">
    <source>
        <dbReference type="Proteomes" id="UP001152795"/>
    </source>
</evidence>
<evidence type="ECO:0000313" key="1">
    <source>
        <dbReference type="EMBL" id="CAB4043610.1"/>
    </source>
</evidence>
<proteinExistence type="predicted"/>
<accession>A0A6S7KMR0</accession>
<comment type="caution">
    <text evidence="1">The sequence shown here is derived from an EMBL/GenBank/DDBJ whole genome shotgun (WGS) entry which is preliminary data.</text>
</comment>
<sequence length="105" mass="12160">MADANIAVSDLNNYLSFRQGIDLERDKLIERYFKLGLKYKEICLFLLSLQGIEISVRHLKRILRQRQLGRRRNPSLHSNDVYEALHEEIEGSGSSIGYRYASTTS</sequence>
<gene>
    <name evidence="1" type="ORF">PACLA_8A059227</name>
</gene>
<reference evidence="1" key="1">
    <citation type="submission" date="2020-04" db="EMBL/GenBank/DDBJ databases">
        <authorList>
            <person name="Alioto T."/>
            <person name="Alioto T."/>
            <person name="Gomez Garrido J."/>
        </authorList>
    </citation>
    <scope>NUCLEOTIDE SEQUENCE</scope>
    <source>
        <strain evidence="1">A484AB</strain>
    </source>
</reference>
<dbReference type="EMBL" id="CACRXK020032747">
    <property type="protein sequence ID" value="CAB4043610.1"/>
    <property type="molecule type" value="Genomic_DNA"/>
</dbReference>